<evidence type="ECO:0000256" key="2">
    <source>
        <dbReference type="SAM" id="MobiDB-lite"/>
    </source>
</evidence>
<comment type="caution">
    <text evidence="4">The sequence shown here is derived from an EMBL/GenBank/DDBJ whole genome shotgun (WGS) entry which is preliminary data.</text>
</comment>
<dbReference type="GO" id="GO:0003700">
    <property type="term" value="F:DNA-binding transcription factor activity"/>
    <property type="evidence" value="ECO:0007669"/>
    <property type="project" value="InterPro"/>
</dbReference>
<proteinExistence type="predicted"/>
<accession>A0A8J5VQZ3</accession>
<dbReference type="InterPro" id="IPR013087">
    <property type="entry name" value="Znf_C2H2_type"/>
</dbReference>
<feature type="region of interest" description="Disordered" evidence="2">
    <location>
        <begin position="266"/>
        <end position="297"/>
    </location>
</feature>
<dbReference type="PROSITE" id="PS00028">
    <property type="entry name" value="ZINC_FINGER_C2H2_1"/>
    <property type="match status" value="1"/>
</dbReference>
<organism evidence="4 5">
    <name type="scientific">Zizania palustris</name>
    <name type="common">Northern wild rice</name>
    <dbReference type="NCBI Taxonomy" id="103762"/>
    <lineage>
        <taxon>Eukaryota</taxon>
        <taxon>Viridiplantae</taxon>
        <taxon>Streptophyta</taxon>
        <taxon>Embryophyta</taxon>
        <taxon>Tracheophyta</taxon>
        <taxon>Spermatophyta</taxon>
        <taxon>Magnoliopsida</taxon>
        <taxon>Liliopsida</taxon>
        <taxon>Poales</taxon>
        <taxon>Poaceae</taxon>
        <taxon>BOP clade</taxon>
        <taxon>Oryzoideae</taxon>
        <taxon>Oryzeae</taxon>
        <taxon>Zizaniinae</taxon>
        <taxon>Zizania</taxon>
    </lineage>
</organism>
<keyword evidence="1" id="KW-0479">Metal-binding</keyword>
<dbReference type="PROSITE" id="PS50157">
    <property type="entry name" value="ZINC_FINGER_C2H2_2"/>
    <property type="match status" value="1"/>
</dbReference>
<gene>
    <name evidence="4" type="ORF">GUJ93_ZPchr0002g23831</name>
</gene>
<name>A0A8J5VQZ3_ZIZPA</name>
<evidence type="ECO:0000259" key="3">
    <source>
        <dbReference type="PROSITE" id="PS50157"/>
    </source>
</evidence>
<evidence type="ECO:0000256" key="1">
    <source>
        <dbReference type="PROSITE-ProRule" id="PRU00042"/>
    </source>
</evidence>
<dbReference type="OrthoDB" id="9442240at2759"/>
<keyword evidence="5" id="KW-1185">Reference proteome</keyword>
<dbReference type="GO" id="GO:0010090">
    <property type="term" value="P:trichome morphogenesis"/>
    <property type="evidence" value="ECO:0007669"/>
    <property type="project" value="InterPro"/>
</dbReference>
<dbReference type="EMBL" id="JAAALK010000287">
    <property type="protein sequence ID" value="KAG8056913.1"/>
    <property type="molecule type" value="Genomic_DNA"/>
</dbReference>
<evidence type="ECO:0000313" key="4">
    <source>
        <dbReference type="EMBL" id="KAG8056913.1"/>
    </source>
</evidence>
<keyword evidence="1" id="KW-0863">Zinc-finger</keyword>
<keyword evidence="1" id="KW-0862">Zinc</keyword>
<feature type="domain" description="C2H2-type" evidence="3">
    <location>
        <begin position="100"/>
        <end position="127"/>
    </location>
</feature>
<protein>
    <recommendedName>
        <fullName evidence="3">C2H2-type domain-containing protein</fullName>
    </recommendedName>
</protein>
<sequence>MSEHEAQHVGDLPAAAGIESFSQLPFMRPRPAAEVGGASSPSSIRLFGFELPPDGATSSAANCDATAAASTTAASGQAAASGVGGGGGGGAGAGAGGRKFECHYCCRNFPTSQALGGHQNAHKRERQHAKRAQFQSAMGMAMHTHYPAHAYPAYASYHGSHRFGLAPPYIARYDPPPPPPPYPSWSNHLAPAPAPMVGRYYAAAGSVVQPINGSPVPAAALWRVPAITAAAPLARQERPAPLSLARREEEPTLMVEVSRGNVLAAAGQTRLSRSSSSRSSASSSSQHHHRELRRADAAEITRENVSLDLSL</sequence>
<evidence type="ECO:0000313" key="5">
    <source>
        <dbReference type="Proteomes" id="UP000729402"/>
    </source>
</evidence>
<reference evidence="4" key="1">
    <citation type="journal article" date="2021" name="bioRxiv">
        <title>Whole Genome Assembly and Annotation of Northern Wild Rice, Zizania palustris L., Supports a Whole Genome Duplication in the Zizania Genus.</title>
        <authorList>
            <person name="Haas M."/>
            <person name="Kono T."/>
            <person name="Macchietto M."/>
            <person name="Millas R."/>
            <person name="McGilp L."/>
            <person name="Shao M."/>
            <person name="Duquette J."/>
            <person name="Hirsch C.N."/>
            <person name="Kimball J."/>
        </authorList>
    </citation>
    <scope>NUCLEOTIDE SEQUENCE</scope>
    <source>
        <tissue evidence="4">Fresh leaf tissue</tissue>
    </source>
</reference>
<dbReference type="AlphaFoldDB" id="A0A8J5VQZ3"/>
<feature type="compositionally biased region" description="Low complexity" evidence="2">
    <location>
        <begin position="272"/>
        <end position="285"/>
    </location>
</feature>
<dbReference type="GO" id="GO:0009739">
    <property type="term" value="P:response to gibberellin"/>
    <property type="evidence" value="ECO:0007669"/>
    <property type="project" value="InterPro"/>
</dbReference>
<dbReference type="InterPro" id="IPR044291">
    <property type="entry name" value="GIS/GIS2/ZFP8"/>
</dbReference>
<dbReference type="PANTHER" id="PTHR46547">
    <property type="entry name" value="ZINC FINGER PROTEIN GIS"/>
    <property type="match status" value="1"/>
</dbReference>
<dbReference type="PANTHER" id="PTHR46547:SF19">
    <property type="entry name" value="OS09G0445500 PROTEIN"/>
    <property type="match status" value="1"/>
</dbReference>
<dbReference type="Proteomes" id="UP000729402">
    <property type="component" value="Unassembled WGS sequence"/>
</dbReference>
<dbReference type="GO" id="GO:0008270">
    <property type="term" value="F:zinc ion binding"/>
    <property type="evidence" value="ECO:0007669"/>
    <property type="project" value="UniProtKB-KW"/>
</dbReference>
<reference evidence="4" key="2">
    <citation type="submission" date="2021-02" db="EMBL/GenBank/DDBJ databases">
        <authorList>
            <person name="Kimball J.A."/>
            <person name="Haas M.W."/>
            <person name="Macchietto M."/>
            <person name="Kono T."/>
            <person name="Duquette J."/>
            <person name="Shao M."/>
        </authorList>
    </citation>
    <scope>NUCLEOTIDE SEQUENCE</scope>
    <source>
        <tissue evidence="4">Fresh leaf tissue</tissue>
    </source>
</reference>